<dbReference type="GO" id="GO:0006310">
    <property type="term" value="P:DNA recombination"/>
    <property type="evidence" value="ECO:0007669"/>
    <property type="project" value="UniProtKB-UniRule"/>
</dbReference>
<dbReference type="OrthoDB" id="9797083at2"/>
<dbReference type="RefSeq" id="WP_073048133.1">
    <property type="nucleotide sequence ID" value="NZ_FQZL01000006.1"/>
</dbReference>
<comment type="similarity">
    <text evidence="1 7">Belongs to the RecO family.</text>
</comment>
<dbReference type="Proteomes" id="UP000184052">
    <property type="component" value="Unassembled WGS sequence"/>
</dbReference>
<dbReference type="Pfam" id="PF11967">
    <property type="entry name" value="RecO_N"/>
    <property type="match status" value="1"/>
</dbReference>
<dbReference type="Pfam" id="PF02565">
    <property type="entry name" value="RecO_C"/>
    <property type="match status" value="1"/>
</dbReference>
<protein>
    <recommendedName>
        <fullName evidence="2 7">DNA repair protein RecO</fullName>
    </recommendedName>
    <alternativeName>
        <fullName evidence="6 7">Recombination protein O</fullName>
    </alternativeName>
</protein>
<reference evidence="9 10" key="1">
    <citation type="submission" date="2016-11" db="EMBL/GenBank/DDBJ databases">
        <authorList>
            <person name="Jaros S."/>
            <person name="Januszkiewicz K."/>
            <person name="Wedrychowicz H."/>
        </authorList>
    </citation>
    <scope>NUCLEOTIDE SEQUENCE [LARGE SCALE GENOMIC DNA]</scope>
    <source>
        <strain evidence="9 10">DSM 17477</strain>
    </source>
</reference>
<dbReference type="InterPro" id="IPR022572">
    <property type="entry name" value="DNA_rep/recomb_RecO_N"/>
</dbReference>
<dbReference type="InterPro" id="IPR042242">
    <property type="entry name" value="RecO_C"/>
</dbReference>
<sequence>MAASDEIIILKEVKYKDNDKILHCFSRKRGKIQIMAKNSRKTNSRNLSLTQTLSHISADLYRGKGMYSLSDGEVLNSFYSLKNDYEGFVYSSYVLEILNHVLQENENYSKIFDMTVKLFTMLSESVENIEVLVAAYEIKLVSILGYKPWLDSCISCGSEEGKYAFSIPEGGLVCGDCREKGKNYAYMNKGDVDCLKILLMSKFEDLGKVDVCSKKILKLAGLYFRYHIGKNNFKSLKLLGGNGNV</sequence>
<dbReference type="EMBL" id="FQZL01000006">
    <property type="protein sequence ID" value="SHI76320.1"/>
    <property type="molecule type" value="Genomic_DNA"/>
</dbReference>
<evidence type="ECO:0000259" key="8">
    <source>
        <dbReference type="Pfam" id="PF11967"/>
    </source>
</evidence>
<organism evidence="9 10">
    <name type="scientific">Dethiosulfatibacter aminovorans DSM 17477</name>
    <dbReference type="NCBI Taxonomy" id="1121476"/>
    <lineage>
        <taxon>Bacteria</taxon>
        <taxon>Bacillati</taxon>
        <taxon>Bacillota</taxon>
        <taxon>Tissierellia</taxon>
        <taxon>Dethiosulfatibacter</taxon>
    </lineage>
</organism>
<keyword evidence="3 7" id="KW-0227">DNA damage</keyword>
<dbReference type="AlphaFoldDB" id="A0A1M6DT67"/>
<keyword evidence="4 7" id="KW-0233">DNA recombination</keyword>
<evidence type="ECO:0000256" key="7">
    <source>
        <dbReference type="HAMAP-Rule" id="MF_00201"/>
    </source>
</evidence>
<evidence type="ECO:0000256" key="2">
    <source>
        <dbReference type="ARBA" id="ARBA00021310"/>
    </source>
</evidence>
<evidence type="ECO:0000256" key="5">
    <source>
        <dbReference type="ARBA" id="ARBA00023204"/>
    </source>
</evidence>
<dbReference type="InterPro" id="IPR003717">
    <property type="entry name" value="RecO"/>
</dbReference>
<dbReference type="PANTHER" id="PTHR33991:SF1">
    <property type="entry name" value="DNA REPAIR PROTEIN RECO"/>
    <property type="match status" value="1"/>
</dbReference>
<proteinExistence type="inferred from homology"/>
<name>A0A1M6DT67_9FIRM</name>
<dbReference type="PANTHER" id="PTHR33991">
    <property type="entry name" value="DNA REPAIR PROTEIN RECO"/>
    <property type="match status" value="1"/>
</dbReference>
<dbReference type="InterPro" id="IPR037278">
    <property type="entry name" value="ARFGAP/RecO"/>
</dbReference>
<evidence type="ECO:0000256" key="6">
    <source>
        <dbReference type="ARBA" id="ARBA00033409"/>
    </source>
</evidence>
<dbReference type="SUPFAM" id="SSF50249">
    <property type="entry name" value="Nucleic acid-binding proteins"/>
    <property type="match status" value="1"/>
</dbReference>
<evidence type="ECO:0000256" key="1">
    <source>
        <dbReference type="ARBA" id="ARBA00007452"/>
    </source>
</evidence>
<evidence type="ECO:0000256" key="4">
    <source>
        <dbReference type="ARBA" id="ARBA00023172"/>
    </source>
</evidence>
<dbReference type="STRING" id="1121476.SAMN02745751_01032"/>
<keyword evidence="5 7" id="KW-0234">DNA repair</keyword>
<dbReference type="HAMAP" id="MF_00201">
    <property type="entry name" value="RecO"/>
    <property type="match status" value="1"/>
</dbReference>
<dbReference type="Gene3D" id="2.40.50.140">
    <property type="entry name" value="Nucleic acid-binding proteins"/>
    <property type="match status" value="1"/>
</dbReference>
<comment type="function">
    <text evidence="7">Involved in DNA repair and RecF pathway recombination.</text>
</comment>
<dbReference type="SUPFAM" id="SSF57863">
    <property type="entry name" value="ArfGap/RecO-like zinc finger"/>
    <property type="match status" value="1"/>
</dbReference>
<dbReference type="InterPro" id="IPR012340">
    <property type="entry name" value="NA-bd_OB-fold"/>
</dbReference>
<dbReference type="GO" id="GO:0043590">
    <property type="term" value="C:bacterial nucleoid"/>
    <property type="evidence" value="ECO:0007669"/>
    <property type="project" value="TreeGrafter"/>
</dbReference>
<dbReference type="NCBIfam" id="TIGR00613">
    <property type="entry name" value="reco"/>
    <property type="match status" value="1"/>
</dbReference>
<evidence type="ECO:0000256" key="3">
    <source>
        <dbReference type="ARBA" id="ARBA00022763"/>
    </source>
</evidence>
<gene>
    <name evidence="7" type="primary">recO</name>
    <name evidence="9" type="ORF">SAMN02745751_01032</name>
</gene>
<accession>A0A1M6DT67</accession>
<feature type="domain" description="DNA replication/recombination mediator RecO N-terminal" evidence="8">
    <location>
        <begin position="3"/>
        <end position="78"/>
    </location>
</feature>
<evidence type="ECO:0000313" key="10">
    <source>
        <dbReference type="Proteomes" id="UP000184052"/>
    </source>
</evidence>
<dbReference type="Gene3D" id="1.20.1440.120">
    <property type="entry name" value="Recombination protein O, C-terminal domain"/>
    <property type="match status" value="1"/>
</dbReference>
<keyword evidence="10" id="KW-1185">Reference proteome</keyword>
<evidence type="ECO:0000313" key="9">
    <source>
        <dbReference type="EMBL" id="SHI76320.1"/>
    </source>
</evidence>
<dbReference type="GO" id="GO:0006302">
    <property type="term" value="P:double-strand break repair"/>
    <property type="evidence" value="ECO:0007669"/>
    <property type="project" value="TreeGrafter"/>
</dbReference>